<evidence type="ECO:0000256" key="1">
    <source>
        <dbReference type="SAM" id="MobiDB-lite"/>
    </source>
</evidence>
<sequence>MKGSMAWGPRQSLHPATGQSMPLSQSVGTVVARSAQCRCRRQPSDPRNTSVELIENTHSDLIVAISILARQITPVLGTQVIRQQITDAPRPVIRRIRIAAYPSLSGRRVPFAARSRLAGIHRYNLHIQIFGSCCRQSRFDRDRDLAGESMPAVPFAKVAGTFTIAFPSRFSRNLVLASPRSRPSSLTQISP</sequence>
<dbReference type="EMBL" id="CP036526">
    <property type="protein sequence ID" value="QDT11716.1"/>
    <property type="molecule type" value="Genomic_DNA"/>
</dbReference>
<evidence type="ECO:0000313" key="2">
    <source>
        <dbReference type="EMBL" id="QDT11716.1"/>
    </source>
</evidence>
<accession>A0A517NXA3</accession>
<gene>
    <name evidence="2" type="ORF">K239x_37160</name>
</gene>
<organism evidence="2 3">
    <name type="scientific">Stieleria marina</name>
    <dbReference type="NCBI Taxonomy" id="1930275"/>
    <lineage>
        <taxon>Bacteria</taxon>
        <taxon>Pseudomonadati</taxon>
        <taxon>Planctomycetota</taxon>
        <taxon>Planctomycetia</taxon>
        <taxon>Pirellulales</taxon>
        <taxon>Pirellulaceae</taxon>
        <taxon>Stieleria</taxon>
    </lineage>
</organism>
<evidence type="ECO:0000313" key="3">
    <source>
        <dbReference type="Proteomes" id="UP000319817"/>
    </source>
</evidence>
<dbReference type="AlphaFoldDB" id="A0A517NXA3"/>
<dbReference type="Proteomes" id="UP000319817">
    <property type="component" value="Chromosome"/>
</dbReference>
<feature type="region of interest" description="Disordered" evidence="1">
    <location>
        <begin position="1"/>
        <end position="24"/>
    </location>
</feature>
<reference evidence="2 3" key="1">
    <citation type="submission" date="2019-02" db="EMBL/GenBank/DDBJ databases">
        <title>Deep-cultivation of Planctomycetes and their phenomic and genomic characterization uncovers novel biology.</title>
        <authorList>
            <person name="Wiegand S."/>
            <person name="Jogler M."/>
            <person name="Boedeker C."/>
            <person name="Pinto D."/>
            <person name="Vollmers J."/>
            <person name="Rivas-Marin E."/>
            <person name="Kohn T."/>
            <person name="Peeters S.H."/>
            <person name="Heuer A."/>
            <person name="Rast P."/>
            <person name="Oberbeckmann S."/>
            <person name="Bunk B."/>
            <person name="Jeske O."/>
            <person name="Meyerdierks A."/>
            <person name="Storesund J.E."/>
            <person name="Kallscheuer N."/>
            <person name="Luecker S."/>
            <person name="Lage O.M."/>
            <person name="Pohl T."/>
            <person name="Merkel B.J."/>
            <person name="Hornburger P."/>
            <person name="Mueller R.-W."/>
            <person name="Bruemmer F."/>
            <person name="Labrenz M."/>
            <person name="Spormann A.M."/>
            <person name="Op den Camp H."/>
            <person name="Overmann J."/>
            <person name="Amann R."/>
            <person name="Jetten M.S.M."/>
            <person name="Mascher T."/>
            <person name="Medema M.H."/>
            <person name="Devos D.P."/>
            <person name="Kaster A.-K."/>
            <person name="Ovreas L."/>
            <person name="Rohde M."/>
            <person name="Galperin M.Y."/>
            <person name="Jogler C."/>
        </authorList>
    </citation>
    <scope>NUCLEOTIDE SEQUENCE [LARGE SCALE GENOMIC DNA]</scope>
    <source>
        <strain evidence="2 3">K23_9</strain>
    </source>
</reference>
<name>A0A517NXA3_9BACT</name>
<keyword evidence="3" id="KW-1185">Reference proteome</keyword>
<protein>
    <submittedName>
        <fullName evidence="2">Uncharacterized protein</fullName>
    </submittedName>
</protein>
<proteinExistence type="predicted"/>